<accession>A0A6L8W3L9</accession>
<feature type="coiled-coil region" evidence="2">
    <location>
        <begin position="104"/>
        <end position="176"/>
    </location>
</feature>
<proteinExistence type="inferred from homology"/>
<organism evidence="6 7">
    <name type="scientific">Sneathiella litorea</name>
    <dbReference type="NCBI Taxonomy" id="2606216"/>
    <lineage>
        <taxon>Bacteria</taxon>
        <taxon>Pseudomonadati</taxon>
        <taxon>Pseudomonadota</taxon>
        <taxon>Alphaproteobacteria</taxon>
        <taxon>Sneathiellales</taxon>
        <taxon>Sneathiellaceae</taxon>
        <taxon>Sneathiella</taxon>
    </lineage>
</organism>
<feature type="chain" id="PRO_5026782440" evidence="3">
    <location>
        <begin position="21"/>
        <end position="376"/>
    </location>
</feature>
<dbReference type="Pfam" id="PF25954">
    <property type="entry name" value="Beta-barrel_RND_2"/>
    <property type="match status" value="1"/>
</dbReference>
<keyword evidence="7" id="KW-1185">Reference proteome</keyword>
<sequence>MSLRLIAIFGMAMGLSTLTACDSEETPETAPLQPVRAEILSKDTSSADVRYSANIEANTQVNVTFKVTGYVTDLMQVKDGDGKERAIQAGDAVKKGDILATVDSKDIRDNLSQADSQVAAAQANLNKGKQDYDRATTLFKSGSMTAPDYDSAKQEYENAVAQMENAKAAQKIARNNVNDFDLTAPLDGVVLQRNLDVGSLANPQTVAFVIADTTMVKAVFGVPDNTVQSLKIGDTQNLVTQAYPDKVFTGKISEIAPSADTNSRVFDVKVDIDNKENLLKVGMIASLNLPKGGEHTQQRPLVPLSAVVRSVSDPKGYAVFILQSDADKTIAKLTDVELGNVRGNKITVLGGLDTKAQVVVNGASFLRDGQQVAVIP</sequence>
<reference evidence="6 7" key="1">
    <citation type="submission" date="2019-12" db="EMBL/GenBank/DDBJ databases">
        <title>Snethiella sp. nov. sp. isolated from sea sand.</title>
        <authorList>
            <person name="Kim J."/>
            <person name="Jeong S.E."/>
            <person name="Jung H.S."/>
            <person name="Jeon C.O."/>
        </authorList>
    </citation>
    <scope>NUCLEOTIDE SEQUENCE [LARGE SCALE GENOMIC DNA]</scope>
    <source>
        <strain evidence="6 7">DP05</strain>
    </source>
</reference>
<keyword evidence="3" id="KW-0732">Signal</keyword>
<evidence type="ECO:0000256" key="3">
    <source>
        <dbReference type="SAM" id="SignalP"/>
    </source>
</evidence>
<gene>
    <name evidence="6" type="ORF">GQE98_00800</name>
</gene>
<comment type="caution">
    <text evidence="6">The sequence shown here is derived from an EMBL/GenBank/DDBJ whole genome shotgun (WGS) entry which is preliminary data.</text>
</comment>
<evidence type="ECO:0000313" key="7">
    <source>
        <dbReference type="Proteomes" id="UP000476030"/>
    </source>
</evidence>
<dbReference type="RefSeq" id="WP_161313654.1">
    <property type="nucleotide sequence ID" value="NZ_WTUW01000001.1"/>
</dbReference>
<dbReference type="EMBL" id="WTUW01000001">
    <property type="protein sequence ID" value="MZR29163.1"/>
    <property type="molecule type" value="Genomic_DNA"/>
</dbReference>
<dbReference type="PROSITE" id="PS51257">
    <property type="entry name" value="PROKAR_LIPOPROTEIN"/>
    <property type="match status" value="1"/>
</dbReference>
<keyword evidence="2" id="KW-0175">Coiled coil</keyword>
<dbReference type="GO" id="GO:1990281">
    <property type="term" value="C:efflux pump complex"/>
    <property type="evidence" value="ECO:0007669"/>
    <property type="project" value="TreeGrafter"/>
</dbReference>
<dbReference type="InterPro" id="IPR006143">
    <property type="entry name" value="RND_pump_MFP"/>
</dbReference>
<name>A0A6L8W3L9_9PROT</name>
<dbReference type="Proteomes" id="UP000476030">
    <property type="component" value="Unassembled WGS sequence"/>
</dbReference>
<dbReference type="Gene3D" id="2.40.30.170">
    <property type="match status" value="1"/>
</dbReference>
<evidence type="ECO:0000259" key="4">
    <source>
        <dbReference type="Pfam" id="PF25954"/>
    </source>
</evidence>
<dbReference type="InterPro" id="IPR058647">
    <property type="entry name" value="BSH_CzcB-like"/>
</dbReference>
<dbReference type="Gene3D" id="2.40.420.20">
    <property type="match status" value="1"/>
</dbReference>
<evidence type="ECO:0000313" key="6">
    <source>
        <dbReference type="EMBL" id="MZR29163.1"/>
    </source>
</evidence>
<dbReference type="AlphaFoldDB" id="A0A6L8W3L9"/>
<dbReference type="SUPFAM" id="SSF111369">
    <property type="entry name" value="HlyD-like secretion proteins"/>
    <property type="match status" value="1"/>
</dbReference>
<dbReference type="Gene3D" id="1.10.287.470">
    <property type="entry name" value="Helix hairpin bin"/>
    <property type="match status" value="1"/>
</dbReference>
<dbReference type="InterPro" id="IPR058792">
    <property type="entry name" value="Beta-barrel_RND_2"/>
</dbReference>
<feature type="domain" description="CusB-like beta-barrel" evidence="4">
    <location>
        <begin position="221"/>
        <end position="289"/>
    </location>
</feature>
<evidence type="ECO:0000256" key="2">
    <source>
        <dbReference type="SAM" id="Coils"/>
    </source>
</evidence>
<dbReference type="NCBIfam" id="TIGR01730">
    <property type="entry name" value="RND_mfp"/>
    <property type="match status" value="1"/>
</dbReference>
<dbReference type="PANTHER" id="PTHR30469">
    <property type="entry name" value="MULTIDRUG RESISTANCE PROTEIN MDTA"/>
    <property type="match status" value="1"/>
</dbReference>
<protein>
    <submittedName>
        <fullName evidence="6">Efflux RND transporter periplasmic adaptor subunit</fullName>
    </submittedName>
</protein>
<evidence type="ECO:0000256" key="1">
    <source>
        <dbReference type="ARBA" id="ARBA00009477"/>
    </source>
</evidence>
<feature type="domain" description="CzcB-like barrel-sandwich hybrid" evidence="5">
    <location>
        <begin position="88"/>
        <end position="212"/>
    </location>
</feature>
<dbReference type="Pfam" id="PF25973">
    <property type="entry name" value="BSH_CzcB"/>
    <property type="match status" value="1"/>
</dbReference>
<dbReference type="PANTHER" id="PTHR30469:SF15">
    <property type="entry name" value="HLYD FAMILY OF SECRETION PROTEINS"/>
    <property type="match status" value="1"/>
</dbReference>
<comment type="similarity">
    <text evidence="1">Belongs to the membrane fusion protein (MFP) (TC 8.A.1) family.</text>
</comment>
<dbReference type="Gene3D" id="2.40.50.100">
    <property type="match status" value="1"/>
</dbReference>
<feature type="signal peptide" evidence="3">
    <location>
        <begin position="1"/>
        <end position="20"/>
    </location>
</feature>
<dbReference type="GO" id="GO:0015562">
    <property type="term" value="F:efflux transmembrane transporter activity"/>
    <property type="evidence" value="ECO:0007669"/>
    <property type="project" value="InterPro"/>
</dbReference>
<evidence type="ECO:0000259" key="5">
    <source>
        <dbReference type="Pfam" id="PF25973"/>
    </source>
</evidence>